<proteinExistence type="predicted"/>
<reference evidence="6" key="5">
    <citation type="journal article" date="2021" name="G3 (Bethesda)">
        <title>Aegilops tauschii genome assembly Aet v5.0 features greater sequence contiguity and improved annotation.</title>
        <authorList>
            <person name="Wang L."/>
            <person name="Zhu T."/>
            <person name="Rodriguez J.C."/>
            <person name="Deal K.R."/>
            <person name="Dubcovsky J."/>
            <person name="McGuire P.E."/>
            <person name="Lux T."/>
            <person name="Spannagl M."/>
            <person name="Mayer K.F.X."/>
            <person name="Baldrich P."/>
            <person name="Meyers B.C."/>
            <person name="Huo N."/>
            <person name="Gu Y.Q."/>
            <person name="Zhou H."/>
            <person name="Devos K.M."/>
            <person name="Bennetzen J.L."/>
            <person name="Unver T."/>
            <person name="Budak H."/>
            <person name="Gulick P.J."/>
            <person name="Galiba G."/>
            <person name="Kalapos B."/>
            <person name="Nelson D.R."/>
            <person name="Li P."/>
            <person name="You F.M."/>
            <person name="Luo M.C."/>
            <person name="Dvorak J."/>
        </authorList>
    </citation>
    <scope>NUCLEOTIDE SEQUENCE [LARGE SCALE GENOMIC DNA]</scope>
    <source>
        <strain evidence="6">cv. AL8/78</strain>
    </source>
</reference>
<dbReference type="STRING" id="200361.A0A453CAJ3"/>
<dbReference type="SUPFAM" id="SSF57016">
    <property type="entry name" value="Plant lectins/antimicrobial peptides"/>
    <property type="match status" value="1"/>
</dbReference>
<evidence type="ECO:0000256" key="3">
    <source>
        <dbReference type="PROSITE-ProRule" id="PRU00261"/>
    </source>
</evidence>
<keyword evidence="4" id="KW-1133">Transmembrane helix</keyword>
<comment type="caution">
    <text evidence="3">Lacks conserved residue(s) required for the propagation of feature annotation.</text>
</comment>
<dbReference type="Gramene" id="AET2Gv20787600.1">
    <property type="protein sequence ID" value="AET2Gv20787600.1"/>
    <property type="gene ID" value="AET2Gv20787600"/>
</dbReference>
<accession>A0A453CAJ3</accession>
<reference evidence="7" key="2">
    <citation type="journal article" date="2017" name="Nat. Plants">
        <title>The Aegilops tauschii genome reveals multiple impacts of transposons.</title>
        <authorList>
            <person name="Zhao G."/>
            <person name="Zou C."/>
            <person name="Li K."/>
            <person name="Wang K."/>
            <person name="Li T."/>
            <person name="Gao L."/>
            <person name="Zhang X."/>
            <person name="Wang H."/>
            <person name="Yang Z."/>
            <person name="Liu X."/>
            <person name="Jiang W."/>
            <person name="Mao L."/>
            <person name="Kong X."/>
            <person name="Jiao Y."/>
            <person name="Jia J."/>
        </authorList>
    </citation>
    <scope>NUCLEOTIDE SEQUENCE [LARGE SCALE GENOMIC DNA]</scope>
    <source>
        <strain evidence="7">cv. AL8/78</strain>
    </source>
</reference>
<evidence type="ECO:0000256" key="2">
    <source>
        <dbReference type="ARBA" id="ARBA00023157"/>
    </source>
</evidence>
<evidence type="ECO:0000256" key="1">
    <source>
        <dbReference type="ARBA" id="ARBA00022669"/>
    </source>
</evidence>
<keyword evidence="1 3" id="KW-0147">Chitin-binding</keyword>
<reference evidence="6" key="3">
    <citation type="journal article" date="2017" name="Nature">
        <title>Genome sequence of the progenitor of the wheat D genome Aegilops tauschii.</title>
        <authorList>
            <person name="Luo M.C."/>
            <person name="Gu Y.Q."/>
            <person name="Puiu D."/>
            <person name="Wang H."/>
            <person name="Twardziok S.O."/>
            <person name="Deal K.R."/>
            <person name="Huo N."/>
            <person name="Zhu T."/>
            <person name="Wang L."/>
            <person name="Wang Y."/>
            <person name="McGuire P.E."/>
            <person name="Liu S."/>
            <person name="Long H."/>
            <person name="Ramasamy R.K."/>
            <person name="Rodriguez J.C."/>
            <person name="Van S.L."/>
            <person name="Yuan L."/>
            <person name="Wang Z."/>
            <person name="Xia Z."/>
            <person name="Xiao L."/>
            <person name="Anderson O.D."/>
            <person name="Ouyang S."/>
            <person name="Liang Y."/>
            <person name="Zimin A.V."/>
            <person name="Pertea G."/>
            <person name="Qi P."/>
            <person name="Bennetzen J.L."/>
            <person name="Dai X."/>
            <person name="Dawson M.W."/>
            <person name="Muller H.G."/>
            <person name="Kugler K."/>
            <person name="Rivarola-Duarte L."/>
            <person name="Spannagl M."/>
            <person name="Mayer K.F.X."/>
            <person name="Lu F.H."/>
            <person name="Bevan M.W."/>
            <person name="Leroy P."/>
            <person name="Li P."/>
            <person name="You F.M."/>
            <person name="Sun Q."/>
            <person name="Liu Z."/>
            <person name="Lyons E."/>
            <person name="Wicker T."/>
            <person name="Salzberg S.L."/>
            <person name="Devos K.M."/>
            <person name="Dvorak J."/>
        </authorList>
    </citation>
    <scope>NUCLEOTIDE SEQUENCE [LARGE SCALE GENOMIC DNA]</scope>
    <source>
        <strain evidence="6">cv. AL8/78</strain>
    </source>
</reference>
<dbReference type="Gene3D" id="3.30.60.10">
    <property type="entry name" value="Endochitinase-like"/>
    <property type="match status" value="1"/>
</dbReference>
<sequence length="140" mass="14343">VISSSRLPIIFSFSAIELAYINHHTRRNFLHLKIAVPHNSRTLTSYPATCQAQMAKLAMPLAATFLALGLAVLLLSAAGPAVAQNCNCPAGMCCSQWGYCGTGPDYCGAGCQSGPCTVASSGAAAAEASVGKPVGSNRTP</sequence>
<dbReference type="AlphaFoldDB" id="A0A453CAJ3"/>
<keyword evidence="2 3" id="KW-1015">Disulfide bond</keyword>
<dbReference type="EnsemblPlants" id="AET2Gv20787600.1">
    <property type="protein sequence ID" value="AET2Gv20787600.1"/>
    <property type="gene ID" value="AET2Gv20787600"/>
</dbReference>
<dbReference type="PROSITE" id="PS50941">
    <property type="entry name" value="CHIT_BIND_I_2"/>
    <property type="match status" value="1"/>
</dbReference>
<feature type="domain" description="Chitin-binding type-1" evidence="5">
    <location>
        <begin position="83"/>
        <end position="118"/>
    </location>
</feature>
<keyword evidence="4" id="KW-0472">Membrane</keyword>
<dbReference type="InterPro" id="IPR001002">
    <property type="entry name" value="Chitin-bd_1"/>
</dbReference>
<dbReference type="InterPro" id="IPR036861">
    <property type="entry name" value="Endochitinase-like_sf"/>
</dbReference>
<keyword evidence="7" id="KW-1185">Reference proteome</keyword>
<feature type="disulfide bond" evidence="3">
    <location>
        <begin position="88"/>
        <end position="100"/>
    </location>
</feature>
<organism evidence="6 7">
    <name type="scientific">Aegilops tauschii subsp. strangulata</name>
    <name type="common">Goatgrass</name>
    <dbReference type="NCBI Taxonomy" id="200361"/>
    <lineage>
        <taxon>Eukaryota</taxon>
        <taxon>Viridiplantae</taxon>
        <taxon>Streptophyta</taxon>
        <taxon>Embryophyta</taxon>
        <taxon>Tracheophyta</taxon>
        <taxon>Spermatophyta</taxon>
        <taxon>Magnoliopsida</taxon>
        <taxon>Liliopsida</taxon>
        <taxon>Poales</taxon>
        <taxon>Poaceae</taxon>
        <taxon>BOP clade</taxon>
        <taxon>Pooideae</taxon>
        <taxon>Triticodae</taxon>
        <taxon>Triticeae</taxon>
        <taxon>Triticinae</taxon>
        <taxon>Aegilops</taxon>
    </lineage>
</organism>
<dbReference type="InterPro" id="IPR018371">
    <property type="entry name" value="Chitin-binding_1_CS"/>
</dbReference>
<dbReference type="Pfam" id="PF00187">
    <property type="entry name" value="Chitin_bind_1"/>
    <property type="match status" value="1"/>
</dbReference>
<reference evidence="6" key="4">
    <citation type="submission" date="2019-03" db="UniProtKB">
        <authorList>
            <consortium name="EnsemblPlants"/>
        </authorList>
    </citation>
    <scope>IDENTIFICATION</scope>
</reference>
<name>A0A453CAJ3_AEGTS</name>
<feature type="disulfide bond" evidence="3">
    <location>
        <begin position="93"/>
        <end position="107"/>
    </location>
</feature>
<keyword evidence="4" id="KW-0812">Transmembrane</keyword>
<feature type="transmembrane region" description="Helical" evidence="4">
    <location>
        <begin position="61"/>
        <end position="83"/>
    </location>
</feature>
<dbReference type="FunFam" id="3.30.60.10:FF:000003">
    <property type="entry name" value="Class IV chitinase"/>
    <property type="match status" value="1"/>
</dbReference>
<dbReference type="PROSITE" id="PS00026">
    <property type="entry name" value="CHIT_BIND_I_1"/>
    <property type="match status" value="1"/>
</dbReference>
<evidence type="ECO:0000259" key="5">
    <source>
        <dbReference type="PROSITE" id="PS50941"/>
    </source>
</evidence>
<dbReference type="SMART" id="SM00270">
    <property type="entry name" value="ChtBD1"/>
    <property type="match status" value="1"/>
</dbReference>
<dbReference type="GO" id="GO:0008061">
    <property type="term" value="F:chitin binding"/>
    <property type="evidence" value="ECO:0007669"/>
    <property type="project" value="UniProtKB-UniRule"/>
</dbReference>
<dbReference type="CDD" id="cd00035">
    <property type="entry name" value="ChtBD1"/>
    <property type="match status" value="1"/>
</dbReference>
<reference evidence="7" key="1">
    <citation type="journal article" date="2014" name="Science">
        <title>Ancient hybridizations among the ancestral genomes of bread wheat.</title>
        <authorList>
            <consortium name="International Wheat Genome Sequencing Consortium,"/>
            <person name="Marcussen T."/>
            <person name="Sandve S.R."/>
            <person name="Heier L."/>
            <person name="Spannagl M."/>
            <person name="Pfeifer M."/>
            <person name="Jakobsen K.S."/>
            <person name="Wulff B.B."/>
            <person name="Steuernagel B."/>
            <person name="Mayer K.F."/>
            <person name="Olsen O.A."/>
        </authorList>
    </citation>
    <scope>NUCLEOTIDE SEQUENCE [LARGE SCALE GENOMIC DNA]</scope>
    <source>
        <strain evidence="7">cv. AL8/78</strain>
    </source>
</reference>
<evidence type="ECO:0000313" key="7">
    <source>
        <dbReference type="Proteomes" id="UP000015105"/>
    </source>
</evidence>
<dbReference type="Proteomes" id="UP000015105">
    <property type="component" value="Chromosome 2D"/>
</dbReference>
<protein>
    <recommendedName>
        <fullName evidence="5">Chitin-binding type-1 domain-containing protein</fullName>
    </recommendedName>
</protein>
<dbReference type="PRINTS" id="PR00451">
    <property type="entry name" value="CHITINBINDNG"/>
</dbReference>
<evidence type="ECO:0000256" key="4">
    <source>
        <dbReference type="SAM" id="Phobius"/>
    </source>
</evidence>
<evidence type="ECO:0000313" key="6">
    <source>
        <dbReference type="EnsemblPlants" id="AET2Gv20787600.1"/>
    </source>
</evidence>